<keyword evidence="3" id="KW-1185">Reference proteome</keyword>
<protein>
    <recommendedName>
        <fullName evidence="4">DUF4025 domain-containing protein</fullName>
    </recommendedName>
</protein>
<dbReference type="Proteomes" id="UP000678228">
    <property type="component" value="Unassembled WGS sequence"/>
</dbReference>
<reference evidence="2" key="1">
    <citation type="submission" date="2021-03" db="EMBL/GenBank/DDBJ databases">
        <title>Bacillus suaedae sp. nov., isolated from Suaeda aralocaspica.</title>
        <authorList>
            <person name="Lei R.F.R."/>
        </authorList>
    </citation>
    <scope>NUCLEOTIDE SEQUENCE</scope>
    <source>
        <strain evidence="2">YZJH907-2</strain>
    </source>
</reference>
<name>A0A940WTN0_9BACI</name>
<feature type="compositionally biased region" description="Acidic residues" evidence="1">
    <location>
        <begin position="15"/>
        <end position="31"/>
    </location>
</feature>
<evidence type="ECO:0008006" key="4">
    <source>
        <dbReference type="Google" id="ProtNLM"/>
    </source>
</evidence>
<evidence type="ECO:0000313" key="2">
    <source>
        <dbReference type="EMBL" id="MBP3950432.1"/>
    </source>
</evidence>
<dbReference type="AlphaFoldDB" id="A0A940WTN0"/>
<dbReference type="RefSeq" id="WP_210596076.1">
    <property type="nucleotide sequence ID" value="NZ_JAGKSQ010000002.1"/>
</dbReference>
<dbReference type="EMBL" id="JAGKSQ010000002">
    <property type="protein sequence ID" value="MBP3950432.1"/>
    <property type="molecule type" value="Genomic_DNA"/>
</dbReference>
<comment type="caution">
    <text evidence="2">The sequence shown here is derived from an EMBL/GenBank/DDBJ whole genome shotgun (WGS) entry which is preliminary data.</text>
</comment>
<evidence type="ECO:0000256" key="1">
    <source>
        <dbReference type="SAM" id="MobiDB-lite"/>
    </source>
</evidence>
<feature type="region of interest" description="Disordered" evidence="1">
    <location>
        <begin position="1"/>
        <end position="49"/>
    </location>
</feature>
<sequence>MTKKTEPNQKVAPTIDEEDSYGQDATEEEIREGDSTTVTRLVFDEHDPS</sequence>
<proteinExistence type="predicted"/>
<evidence type="ECO:0000313" key="3">
    <source>
        <dbReference type="Proteomes" id="UP000678228"/>
    </source>
</evidence>
<accession>A0A940WTN0</accession>
<gene>
    <name evidence="2" type="ORF">J7W16_04750</name>
</gene>
<organism evidence="2 3">
    <name type="scientific">Halalkalibacter suaedae</name>
    <dbReference type="NCBI Taxonomy" id="2822140"/>
    <lineage>
        <taxon>Bacteria</taxon>
        <taxon>Bacillati</taxon>
        <taxon>Bacillota</taxon>
        <taxon>Bacilli</taxon>
        <taxon>Bacillales</taxon>
        <taxon>Bacillaceae</taxon>
        <taxon>Halalkalibacter</taxon>
    </lineage>
</organism>